<evidence type="ECO:0000313" key="2">
    <source>
        <dbReference type="Proteomes" id="UP000317778"/>
    </source>
</evidence>
<gene>
    <name evidence="1" type="ORF">CEE36_08550</name>
</gene>
<accession>A0A532V2E4</accession>
<dbReference type="AlphaFoldDB" id="A0A532V2E4"/>
<protein>
    <recommendedName>
        <fullName evidence="3">SMP-30/Gluconolactonase/LRE-like region domain-containing protein</fullName>
    </recommendedName>
</protein>
<dbReference type="Proteomes" id="UP000317778">
    <property type="component" value="Unassembled WGS sequence"/>
</dbReference>
<proteinExistence type="predicted"/>
<dbReference type="SUPFAM" id="SSF63829">
    <property type="entry name" value="Calcium-dependent phosphotriesterase"/>
    <property type="match status" value="1"/>
</dbReference>
<organism evidence="1 2">
    <name type="scientific">candidate division TA06 bacterium B3_TA06</name>
    <dbReference type="NCBI Taxonomy" id="2012487"/>
    <lineage>
        <taxon>Bacteria</taxon>
        <taxon>Bacteria division TA06</taxon>
    </lineage>
</organism>
<name>A0A532V2E4_UNCT6</name>
<sequence length="291" mass="32578">MKNILPLILFASSLLALSYEEPEVVVELAKGSGNYEVGLAEEDVAIGPYRLVALDSTMYLLDQLNKRVLCYDTSGSFVREIKTAFRPFDMAVDRSGRIYLLENRTQPAQVAILKDGKEIERIKIKYDAKHPLTALVAHPGDSLLFLSGSDLLQPVPESAGILGYIPERKTFKLKRVELESLQVLEASGLRPLGIVTRFEGRTTEILLCYGDGRLWVGTETYIQDKSGSFSMREVIVLDESAEDEVYLPIPSSYYFYDTGWRNVSVDSQGNIYVFTSTSEGKASILRWRVSP</sequence>
<dbReference type="EMBL" id="NJBO01000014">
    <property type="protein sequence ID" value="TKJ41355.1"/>
    <property type="molecule type" value="Genomic_DNA"/>
</dbReference>
<comment type="caution">
    <text evidence="1">The sequence shown here is derived from an EMBL/GenBank/DDBJ whole genome shotgun (WGS) entry which is preliminary data.</text>
</comment>
<evidence type="ECO:0000313" key="1">
    <source>
        <dbReference type="EMBL" id="TKJ41355.1"/>
    </source>
</evidence>
<dbReference type="InterPro" id="IPR011042">
    <property type="entry name" value="6-blade_b-propeller_TolB-like"/>
</dbReference>
<evidence type="ECO:0008006" key="3">
    <source>
        <dbReference type="Google" id="ProtNLM"/>
    </source>
</evidence>
<reference evidence="1 2" key="1">
    <citation type="submission" date="2017-06" db="EMBL/GenBank/DDBJ databases">
        <title>Novel microbial phyla capable of carbon fixation and sulfur reduction in deep-sea sediments.</title>
        <authorList>
            <person name="Huang J."/>
            <person name="Baker B."/>
            <person name="Wang Y."/>
        </authorList>
    </citation>
    <scope>NUCLEOTIDE SEQUENCE [LARGE SCALE GENOMIC DNA]</scope>
    <source>
        <strain evidence="1">B3_TA06</strain>
    </source>
</reference>
<dbReference type="Gene3D" id="2.120.10.30">
    <property type="entry name" value="TolB, C-terminal domain"/>
    <property type="match status" value="1"/>
</dbReference>